<reference evidence="1" key="1">
    <citation type="journal article" date="2022" name="Int. J. Mol. Sci.">
        <title>Draft Genome of Tanacetum Coccineum: Genomic Comparison of Closely Related Tanacetum-Family Plants.</title>
        <authorList>
            <person name="Yamashiro T."/>
            <person name="Shiraishi A."/>
            <person name="Nakayama K."/>
            <person name="Satake H."/>
        </authorList>
    </citation>
    <scope>NUCLEOTIDE SEQUENCE</scope>
</reference>
<accession>A0ABQ5CJ32</accession>
<evidence type="ECO:0008006" key="3">
    <source>
        <dbReference type="Google" id="ProtNLM"/>
    </source>
</evidence>
<dbReference type="Proteomes" id="UP001151760">
    <property type="component" value="Unassembled WGS sequence"/>
</dbReference>
<keyword evidence="2" id="KW-1185">Reference proteome</keyword>
<comment type="caution">
    <text evidence="1">The sequence shown here is derived from an EMBL/GenBank/DDBJ whole genome shotgun (WGS) entry which is preliminary data.</text>
</comment>
<protein>
    <recommendedName>
        <fullName evidence="3">Transmembrane protein</fullName>
    </recommendedName>
</protein>
<reference evidence="1" key="2">
    <citation type="submission" date="2022-01" db="EMBL/GenBank/DDBJ databases">
        <authorList>
            <person name="Yamashiro T."/>
            <person name="Shiraishi A."/>
            <person name="Satake H."/>
            <person name="Nakayama K."/>
        </authorList>
    </citation>
    <scope>NUCLEOTIDE SEQUENCE</scope>
</reference>
<organism evidence="1 2">
    <name type="scientific">Tanacetum coccineum</name>
    <dbReference type="NCBI Taxonomy" id="301880"/>
    <lineage>
        <taxon>Eukaryota</taxon>
        <taxon>Viridiplantae</taxon>
        <taxon>Streptophyta</taxon>
        <taxon>Embryophyta</taxon>
        <taxon>Tracheophyta</taxon>
        <taxon>Spermatophyta</taxon>
        <taxon>Magnoliopsida</taxon>
        <taxon>eudicotyledons</taxon>
        <taxon>Gunneridae</taxon>
        <taxon>Pentapetalae</taxon>
        <taxon>asterids</taxon>
        <taxon>campanulids</taxon>
        <taxon>Asterales</taxon>
        <taxon>Asteraceae</taxon>
        <taxon>Asteroideae</taxon>
        <taxon>Anthemideae</taxon>
        <taxon>Anthemidinae</taxon>
        <taxon>Tanacetum</taxon>
    </lineage>
</organism>
<sequence length="161" mass="18364">MPCGATTLTKHVVEVRHIVWMNKIQDVWRIRKILISKIWWWMVNVFKWRYIVVEERCVVVNVNKQWLVDGSGSNLEVVRFGMKKLGDETRGGEVGLRAVANYPWFEHRGHWDICSGGSSECVLLLEMDFDGACGGERDFFLGGGEGVLLFGCSSLEDVRLT</sequence>
<name>A0ABQ5CJ32_9ASTR</name>
<proteinExistence type="predicted"/>
<gene>
    <name evidence="1" type="ORF">Tco_0895813</name>
</gene>
<dbReference type="EMBL" id="BQNB010014247">
    <property type="protein sequence ID" value="GJT25876.1"/>
    <property type="molecule type" value="Genomic_DNA"/>
</dbReference>
<evidence type="ECO:0000313" key="1">
    <source>
        <dbReference type="EMBL" id="GJT25876.1"/>
    </source>
</evidence>
<evidence type="ECO:0000313" key="2">
    <source>
        <dbReference type="Proteomes" id="UP001151760"/>
    </source>
</evidence>